<dbReference type="EMBL" id="HAEE01001931">
    <property type="protein sequence ID" value="SBR21951.1"/>
    <property type="molecule type" value="Transcribed_RNA"/>
</dbReference>
<evidence type="ECO:0000256" key="1">
    <source>
        <dbReference type="SAM" id="MobiDB-lite"/>
    </source>
</evidence>
<accession>A0A1A8JPF9</accession>
<feature type="non-terminal residue" evidence="2">
    <location>
        <position position="85"/>
    </location>
</feature>
<feature type="region of interest" description="Disordered" evidence="1">
    <location>
        <begin position="1"/>
        <end position="54"/>
    </location>
</feature>
<reference evidence="2" key="1">
    <citation type="submission" date="2016-05" db="EMBL/GenBank/DDBJ databases">
        <authorList>
            <person name="Lavstsen T."/>
            <person name="Jespersen J.S."/>
        </authorList>
    </citation>
    <scope>NUCLEOTIDE SEQUENCE</scope>
    <source>
        <tissue evidence="2">Brain</tissue>
    </source>
</reference>
<gene>
    <name evidence="2" type="primary">IL10RB</name>
</gene>
<organism evidence="2">
    <name type="scientific">Nothobranchius kuhntae</name>
    <name type="common">Beira killifish</name>
    <dbReference type="NCBI Taxonomy" id="321403"/>
    <lineage>
        <taxon>Eukaryota</taxon>
        <taxon>Metazoa</taxon>
        <taxon>Chordata</taxon>
        <taxon>Craniata</taxon>
        <taxon>Vertebrata</taxon>
        <taxon>Euteleostomi</taxon>
        <taxon>Actinopterygii</taxon>
        <taxon>Neopterygii</taxon>
        <taxon>Teleostei</taxon>
        <taxon>Neoteleostei</taxon>
        <taxon>Acanthomorphata</taxon>
        <taxon>Ovalentaria</taxon>
        <taxon>Atherinomorphae</taxon>
        <taxon>Cyprinodontiformes</taxon>
        <taxon>Nothobranchiidae</taxon>
        <taxon>Nothobranchius</taxon>
    </lineage>
</organism>
<feature type="non-terminal residue" evidence="2">
    <location>
        <position position="1"/>
    </location>
</feature>
<evidence type="ECO:0000313" key="2">
    <source>
        <dbReference type="EMBL" id="SBR21951.1"/>
    </source>
</evidence>
<proteinExistence type="predicted"/>
<dbReference type="AlphaFoldDB" id="A0A1A8JPF9"/>
<name>A0A1A8JPF9_NOTKU</name>
<feature type="compositionally biased region" description="Basic residues" evidence="1">
    <location>
        <begin position="21"/>
        <end position="32"/>
    </location>
</feature>
<sequence length="85" mass="9465">HRKSPGAPGSAQVPVDSKQPHCARQRHHHRFSQRVADVPPPNSGGQHRGSKVHSVISEKRLPLCFLQHLLLEDGTGQRAQTQRQN</sequence>
<keyword evidence="2" id="KW-0675">Receptor</keyword>
<protein>
    <submittedName>
        <fullName evidence="2">Interleukin 10 receptor, beta</fullName>
    </submittedName>
</protein>
<reference evidence="2" key="2">
    <citation type="submission" date="2016-06" db="EMBL/GenBank/DDBJ databases">
        <title>The genome of a short-lived fish provides insights into sex chromosome evolution and the genetic control of aging.</title>
        <authorList>
            <person name="Reichwald K."/>
            <person name="Felder M."/>
            <person name="Petzold A."/>
            <person name="Koch P."/>
            <person name="Groth M."/>
            <person name="Platzer M."/>
        </authorList>
    </citation>
    <scope>NUCLEOTIDE SEQUENCE</scope>
    <source>
        <tissue evidence="2">Brain</tissue>
    </source>
</reference>